<dbReference type="Pfam" id="PF00078">
    <property type="entry name" value="RVT_1"/>
    <property type="match status" value="1"/>
</dbReference>
<dbReference type="PANTHER" id="PTHR47027">
    <property type="entry name" value="REVERSE TRANSCRIPTASE DOMAIN-CONTAINING PROTEIN"/>
    <property type="match status" value="1"/>
</dbReference>
<dbReference type="InterPro" id="IPR000477">
    <property type="entry name" value="RT_dom"/>
</dbReference>
<dbReference type="PANTHER" id="PTHR47027:SF20">
    <property type="entry name" value="REVERSE TRANSCRIPTASE-LIKE PROTEIN WITH RNA-DIRECTED DNA POLYMERASE DOMAIN"/>
    <property type="match status" value="1"/>
</dbReference>
<proteinExistence type="predicted"/>
<comment type="caution">
    <text evidence="2">The sequence shown here is derived from an EMBL/GenBank/DDBJ whole genome shotgun (WGS) entry which is preliminary data.</text>
</comment>
<dbReference type="PROSITE" id="PS50878">
    <property type="entry name" value="RT_POL"/>
    <property type="match status" value="1"/>
</dbReference>
<feature type="non-terminal residue" evidence="2">
    <location>
        <position position="132"/>
    </location>
</feature>
<evidence type="ECO:0000313" key="3">
    <source>
        <dbReference type="Proteomes" id="UP000530962"/>
    </source>
</evidence>
<evidence type="ECO:0000259" key="1">
    <source>
        <dbReference type="PROSITE" id="PS50878"/>
    </source>
</evidence>
<reference evidence="2 3" key="1">
    <citation type="submission" date="2019-09" db="EMBL/GenBank/DDBJ databases">
        <title>Bird 10,000 Genomes (B10K) Project - Family phase.</title>
        <authorList>
            <person name="Zhang G."/>
        </authorList>
    </citation>
    <scope>NUCLEOTIDE SEQUENCE [LARGE SCALE GENOMIC DNA]</scope>
    <source>
        <strain evidence="2">B10K-DU-001-26</strain>
        <tissue evidence="2">Muscle</tissue>
    </source>
</reference>
<feature type="non-terminal residue" evidence="2">
    <location>
        <position position="1"/>
    </location>
</feature>
<gene>
    <name evidence="2" type="primary">Po21_0</name>
    <name evidence="2" type="ORF">IRECYA_R15635</name>
</gene>
<name>A0A7K9RAN0_IRECY</name>
<evidence type="ECO:0000313" key="2">
    <source>
        <dbReference type="EMBL" id="NXI20688.1"/>
    </source>
</evidence>
<feature type="domain" description="Reverse transcriptase" evidence="1">
    <location>
        <begin position="1"/>
        <end position="132"/>
    </location>
</feature>
<dbReference type="AlphaFoldDB" id="A0A7K9RAN0"/>
<dbReference type="InterPro" id="IPR043502">
    <property type="entry name" value="DNA/RNA_pol_sf"/>
</dbReference>
<keyword evidence="3" id="KW-1185">Reference proteome</keyword>
<organism evidence="2 3">
    <name type="scientific">Irena cyanogastra</name>
    <name type="common">Philippine fairy-bluebird</name>
    <dbReference type="NCBI Taxonomy" id="175120"/>
    <lineage>
        <taxon>Eukaryota</taxon>
        <taxon>Metazoa</taxon>
        <taxon>Chordata</taxon>
        <taxon>Craniata</taxon>
        <taxon>Vertebrata</taxon>
        <taxon>Euteleostomi</taxon>
        <taxon>Archelosauria</taxon>
        <taxon>Archosauria</taxon>
        <taxon>Dinosauria</taxon>
        <taxon>Saurischia</taxon>
        <taxon>Theropoda</taxon>
        <taxon>Coelurosauria</taxon>
        <taxon>Aves</taxon>
        <taxon>Neognathae</taxon>
        <taxon>Neoaves</taxon>
        <taxon>Telluraves</taxon>
        <taxon>Australaves</taxon>
        <taxon>Passeriformes</taxon>
        <taxon>Corvoidea</taxon>
        <taxon>Irenidae</taxon>
        <taxon>Irena</taxon>
    </lineage>
</organism>
<dbReference type="EMBL" id="VWZV01026990">
    <property type="protein sequence ID" value="NXI20688.1"/>
    <property type="molecule type" value="Genomic_DNA"/>
</dbReference>
<sequence length="132" mass="14717">KAFDTICHQHIVVGLVQRGVNPHVIHLISEMYQNIKTYISTGSERTDSIYIRSGVKQGDPTSPLLFNLTLDSLLCKLETEGQGFQQSGLKITAMAFADNLVPLSDSWDCMCCNNKILETFCEHTGLRIQGEK</sequence>
<protein>
    <submittedName>
        <fullName evidence="2">PO21 protein</fullName>
    </submittedName>
</protein>
<dbReference type="SUPFAM" id="SSF56672">
    <property type="entry name" value="DNA/RNA polymerases"/>
    <property type="match status" value="1"/>
</dbReference>
<accession>A0A7K9RAN0</accession>
<dbReference type="Proteomes" id="UP000530962">
    <property type="component" value="Unassembled WGS sequence"/>
</dbReference>